<evidence type="ECO:0000313" key="17">
    <source>
        <dbReference type="EMBL" id="CAJ0562793.1"/>
    </source>
</evidence>
<evidence type="ECO:0000256" key="3">
    <source>
        <dbReference type="ARBA" id="ARBA00022670"/>
    </source>
</evidence>
<organism evidence="17 19">
    <name type="scientific">Mesorhabditis spiculigera</name>
    <dbReference type="NCBI Taxonomy" id="96644"/>
    <lineage>
        <taxon>Eukaryota</taxon>
        <taxon>Metazoa</taxon>
        <taxon>Ecdysozoa</taxon>
        <taxon>Nematoda</taxon>
        <taxon>Chromadorea</taxon>
        <taxon>Rhabditida</taxon>
        <taxon>Rhabditina</taxon>
        <taxon>Rhabditomorpha</taxon>
        <taxon>Rhabditoidea</taxon>
        <taxon>Rhabditidae</taxon>
        <taxon>Mesorhabditinae</taxon>
        <taxon>Mesorhabditis</taxon>
    </lineage>
</organism>
<dbReference type="PANTHER" id="PTHR48480:SF2">
    <property type="entry name" value="PEPTIDASE D"/>
    <property type="match status" value="1"/>
</dbReference>
<dbReference type="InterPro" id="IPR036005">
    <property type="entry name" value="Creatinase/aminopeptidase-like"/>
</dbReference>
<feature type="domain" description="Aminopeptidase P N-terminal" evidence="16">
    <location>
        <begin position="12"/>
        <end position="153"/>
    </location>
</feature>
<dbReference type="InterPro" id="IPR029149">
    <property type="entry name" value="Creatin/AminoP/Spt16_N"/>
</dbReference>
<dbReference type="AlphaFoldDB" id="A0AA36FSG6"/>
<keyword evidence="7" id="KW-0482">Metalloprotease</keyword>
<comment type="similarity">
    <text evidence="9">Belongs to the peptidase M24B family. Eukaryotic-type prolidase subfamily.</text>
</comment>
<keyword evidence="6" id="KW-0224">Dipeptidase</keyword>
<dbReference type="EC" id="3.4.13.9" evidence="10"/>
<dbReference type="GO" id="GO:0070006">
    <property type="term" value="F:metalloaminopeptidase activity"/>
    <property type="evidence" value="ECO:0007669"/>
    <property type="project" value="InterPro"/>
</dbReference>
<dbReference type="Gene3D" id="3.90.230.10">
    <property type="entry name" value="Creatinase/methionine aminopeptidase superfamily"/>
    <property type="match status" value="1"/>
</dbReference>
<feature type="non-terminal residue" evidence="17">
    <location>
        <position position="1"/>
    </location>
</feature>
<evidence type="ECO:0000256" key="10">
    <source>
        <dbReference type="ARBA" id="ARBA00044051"/>
    </source>
</evidence>
<evidence type="ECO:0000256" key="7">
    <source>
        <dbReference type="ARBA" id="ARBA00023049"/>
    </source>
</evidence>
<dbReference type="GO" id="GO:0006508">
    <property type="term" value="P:proteolysis"/>
    <property type="evidence" value="ECO:0007669"/>
    <property type="project" value="UniProtKB-KW"/>
</dbReference>
<keyword evidence="19" id="KW-1185">Reference proteome</keyword>
<protein>
    <recommendedName>
        <fullName evidence="11">Xaa-Pro dipeptidase</fullName>
        <ecNumber evidence="10">3.4.13.9</ecNumber>
    </recommendedName>
    <alternativeName>
        <fullName evidence="14">Imidodipeptidase</fullName>
    </alternativeName>
    <alternativeName>
        <fullName evidence="12">Peptidase D</fullName>
    </alternativeName>
    <alternativeName>
        <fullName evidence="13">Proline dipeptidase</fullName>
    </alternativeName>
</protein>
<evidence type="ECO:0000256" key="9">
    <source>
        <dbReference type="ARBA" id="ARBA00043990"/>
    </source>
</evidence>
<evidence type="ECO:0000256" key="14">
    <source>
        <dbReference type="ARBA" id="ARBA00044351"/>
    </source>
</evidence>
<dbReference type="SUPFAM" id="SSF55920">
    <property type="entry name" value="Creatinase/aminopeptidase"/>
    <property type="match status" value="1"/>
</dbReference>
<comment type="subunit">
    <text evidence="2">Homodimer.</text>
</comment>
<evidence type="ECO:0000256" key="8">
    <source>
        <dbReference type="ARBA" id="ARBA00023211"/>
    </source>
</evidence>
<gene>
    <name evidence="18" type="ORF">MSPICULIGERA_LOCUS15793</name>
    <name evidence="17" type="ORF">MSPICULIGERA_LOCUS2221</name>
</gene>
<dbReference type="GO" id="GO:0030145">
    <property type="term" value="F:manganese ion binding"/>
    <property type="evidence" value="ECO:0007669"/>
    <property type="project" value="InterPro"/>
</dbReference>
<comment type="catalytic activity">
    <reaction evidence="15">
        <text>Xaa-L-Pro dipeptide + H2O = an L-alpha-amino acid + L-proline</text>
        <dbReference type="Rhea" id="RHEA:76407"/>
        <dbReference type="ChEBI" id="CHEBI:15377"/>
        <dbReference type="ChEBI" id="CHEBI:59869"/>
        <dbReference type="ChEBI" id="CHEBI:60039"/>
        <dbReference type="ChEBI" id="CHEBI:195196"/>
        <dbReference type="EC" id="3.4.13.9"/>
    </reaction>
</comment>
<evidence type="ECO:0000256" key="4">
    <source>
        <dbReference type="ARBA" id="ARBA00022723"/>
    </source>
</evidence>
<dbReference type="Gene3D" id="3.40.350.10">
    <property type="entry name" value="Creatinase/prolidase N-terminal domain"/>
    <property type="match status" value="1"/>
</dbReference>
<evidence type="ECO:0000256" key="5">
    <source>
        <dbReference type="ARBA" id="ARBA00022801"/>
    </source>
</evidence>
<dbReference type="InterPro" id="IPR052433">
    <property type="entry name" value="X-Pro_dipept-like"/>
</dbReference>
<sequence>MSFHLGGNTLRVSAKLFVENRQRLVKALKEKVSGPGAVVVLEGGHEKNRYNTDADDLPFRQESYFFWTFGVQESDAFGLIDVDSGRSVLFPPRLHPDYAIWDGKIEPESWFKTKYEVDEVHFHDEKTAAIADKLKELKASKVYLLKADNTDSGNVLPPAEFKGKDGFTIDNDALYPVIAELRVFKTDLELEVLRYASKIASDAHKAVMKHIKPGLFEYQCESLFRHTSYYTGGCRHLAYTCIAASGCNGSILHYGHANAPNSKEVKDGDMCLFDMGPEYNCYTSDITTSFPVNGKFTEKQKIIYNAVLDANRTVLREAKIGVKWADMHRLSEKVILTHLTNAGLLHGDVDAMVEARLGAVFMPHGLGHFMGLDVHDCGGYLGDAEPRYKVPGLKSLRTTRTLRERMVITIEPGCYFIDFLLDGAFADPKLSQFMNKEKIAEYRGSGGVRIEDDVVIWEKGNENMSQVPRTVEEIEALMADR</sequence>
<dbReference type="EMBL" id="CATQJA010000664">
    <property type="protein sequence ID" value="CAJ0562793.1"/>
    <property type="molecule type" value="Genomic_DNA"/>
</dbReference>
<evidence type="ECO:0000256" key="15">
    <source>
        <dbReference type="ARBA" id="ARBA00048994"/>
    </source>
</evidence>
<dbReference type="Pfam" id="PF05195">
    <property type="entry name" value="AMP_N"/>
    <property type="match status" value="1"/>
</dbReference>
<keyword evidence="3" id="KW-0645">Protease</keyword>
<evidence type="ECO:0000313" key="18">
    <source>
        <dbReference type="EMBL" id="CAJ0577521.1"/>
    </source>
</evidence>
<evidence type="ECO:0000256" key="1">
    <source>
        <dbReference type="ARBA" id="ARBA00001936"/>
    </source>
</evidence>
<dbReference type="InterPro" id="IPR000994">
    <property type="entry name" value="Pept_M24"/>
</dbReference>
<dbReference type="CDD" id="cd01087">
    <property type="entry name" value="Prolidase"/>
    <property type="match status" value="1"/>
</dbReference>
<comment type="caution">
    <text evidence="17">The sequence shown here is derived from an EMBL/GenBank/DDBJ whole genome shotgun (WGS) entry which is preliminary data.</text>
</comment>
<comment type="cofactor">
    <cofactor evidence="1">
        <name>Mn(2+)</name>
        <dbReference type="ChEBI" id="CHEBI:29035"/>
    </cofactor>
</comment>
<dbReference type="SUPFAM" id="SSF53092">
    <property type="entry name" value="Creatinase/prolidase N-terminal domain"/>
    <property type="match status" value="1"/>
</dbReference>
<proteinExistence type="inferred from homology"/>
<evidence type="ECO:0000256" key="2">
    <source>
        <dbReference type="ARBA" id="ARBA00011738"/>
    </source>
</evidence>
<dbReference type="PANTHER" id="PTHR48480">
    <property type="match status" value="1"/>
</dbReference>
<evidence type="ECO:0000259" key="16">
    <source>
        <dbReference type="SMART" id="SM01011"/>
    </source>
</evidence>
<keyword evidence="4" id="KW-0479">Metal-binding</keyword>
<dbReference type="EMBL" id="CATQJA010002651">
    <property type="protein sequence ID" value="CAJ0577521.1"/>
    <property type="molecule type" value="Genomic_DNA"/>
</dbReference>
<reference evidence="17" key="1">
    <citation type="submission" date="2023-06" db="EMBL/GenBank/DDBJ databases">
        <authorList>
            <person name="Delattre M."/>
        </authorList>
    </citation>
    <scope>NUCLEOTIDE SEQUENCE</scope>
    <source>
        <strain evidence="17">AF72</strain>
    </source>
</reference>
<evidence type="ECO:0000256" key="6">
    <source>
        <dbReference type="ARBA" id="ARBA00022997"/>
    </source>
</evidence>
<name>A0AA36FSG6_9BILA</name>
<evidence type="ECO:0000313" key="19">
    <source>
        <dbReference type="Proteomes" id="UP001177023"/>
    </source>
</evidence>
<dbReference type="SMART" id="SM01011">
    <property type="entry name" value="AMP_N"/>
    <property type="match status" value="1"/>
</dbReference>
<evidence type="ECO:0000256" key="13">
    <source>
        <dbReference type="ARBA" id="ARBA00044284"/>
    </source>
</evidence>
<keyword evidence="8" id="KW-0464">Manganese</keyword>
<dbReference type="InterPro" id="IPR007865">
    <property type="entry name" value="Aminopep_P_N"/>
</dbReference>
<dbReference type="Proteomes" id="UP001177023">
    <property type="component" value="Unassembled WGS sequence"/>
</dbReference>
<evidence type="ECO:0000256" key="11">
    <source>
        <dbReference type="ARBA" id="ARBA00044141"/>
    </source>
</evidence>
<keyword evidence="5" id="KW-0378">Hydrolase</keyword>
<accession>A0AA36FSG6</accession>
<dbReference type="GO" id="GO:0102009">
    <property type="term" value="F:proline dipeptidase activity"/>
    <property type="evidence" value="ECO:0007669"/>
    <property type="project" value="UniProtKB-EC"/>
</dbReference>
<dbReference type="FunFam" id="3.90.230.10:FF:000002">
    <property type="entry name" value="Xaa-Pro aminopeptidase 3"/>
    <property type="match status" value="1"/>
</dbReference>
<evidence type="ECO:0000256" key="12">
    <source>
        <dbReference type="ARBA" id="ARBA00044252"/>
    </source>
</evidence>
<dbReference type="Pfam" id="PF00557">
    <property type="entry name" value="Peptidase_M24"/>
    <property type="match status" value="1"/>
</dbReference>